<evidence type="ECO:0000256" key="5">
    <source>
        <dbReference type="RuleBase" id="RU003919"/>
    </source>
</evidence>
<dbReference type="InterPro" id="IPR005290">
    <property type="entry name" value="Ribosomal_uS15_bac-type"/>
</dbReference>
<dbReference type="CDD" id="cd00353">
    <property type="entry name" value="Ribosomal_S15p_S13e"/>
    <property type="match status" value="1"/>
</dbReference>
<dbReference type="PANTHER" id="PTHR23321">
    <property type="entry name" value="RIBOSOMAL PROTEIN S15, BACTERIAL AND ORGANELLAR"/>
    <property type="match status" value="1"/>
</dbReference>
<evidence type="ECO:0000256" key="6">
    <source>
        <dbReference type="RuleBase" id="RU004524"/>
    </source>
</evidence>
<dbReference type="EMBL" id="PCRK01000177">
    <property type="protein sequence ID" value="PIP18698.1"/>
    <property type="molecule type" value="Genomic_DNA"/>
</dbReference>
<dbReference type="HAMAP" id="MF_01343_B">
    <property type="entry name" value="Ribosomal_uS15_B"/>
    <property type="match status" value="1"/>
</dbReference>
<evidence type="ECO:0000313" key="8">
    <source>
        <dbReference type="Proteomes" id="UP000231292"/>
    </source>
</evidence>
<dbReference type="NCBIfam" id="TIGR00952">
    <property type="entry name" value="S15_bact"/>
    <property type="match status" value="1"/>
</dbReference>
<dbReference type="GO" id="GO:0022627">
    <property type="term" value="C:cytosolic small ribosomal subunit"/>
    <property type="evidence" value="ECO:0007669"/>
    <property type="project" value="TreeGrafter"/>
</dbReference>
<comment type="function">
    <text evidence="4">Forms an intersubunit bridge (bridge B4) with the 23S rRNA of the 50S subunit in the ribosome.</text>
</comment>
<evidence type="ECO:0000313" key="7">
    <source>
        <dbReference type="EMBL" id="PIP18698.1"/>
    </source>
</evidence>
<evidence type="ECO:0000256" key="2">
    <source>
        <dbReference type="ARBA" id="ARBA00023274"/>
    </source>
</evidence>
<dbReference type="GO" id="GO:0006412">
    <property type="term" value="P:translation"/>
    <property type="evidence" value="ECO:0007669"/>
    <property type="project" value="UniProtKB-UniRule"/>
</dbReference>
<accession>A0A2G9YHI4</accession>
<comment type="caution">
    <text evidence="7">The sequence shown here is derived from an EMBL/GenBank/DDBJ whole genome shotgun (WGS) entry which is preliminary data.</text>
</comment>
<evidence type="ECO:0000256" key="3">
    <source>
        <dbReference type="ARBA" id="ARBA00064542"/>
    </source>
</evidence>
<dbReference type="InterPro" id="IPR009068">
    <property type="entry name" value="uS15_NS1_RNA-bd_sf"/>
</dbReference>
<organism evidence="7 8">
    <name type="scientific">Candidatus Sherwoodlollariibacterium unditelluris</name>
    <dbReference type="NCBI Taxonomy" id="1974757"/>
    <lineage>
        <taxon>Bacteria</taxon>
        <taxon>Pseudomonadati</taxon>
        <taxon>Candidatus Omnitrophota</taxon>
        <taxon>Candidatus Sherwoodlollariibacterium</taxon>
    </lineage>
</organism>
<dbReference type="GO" id="GO:0003735">
    <property type="term" value="F:structural constituent of ribosome"/>
    <property type="evidence" value="ECO:0007669"/>
    <property type="project" value="InterPro"/>
</dbReference>
<dbReference type="PANTHER" id="PTHR23321:SF26">
    <property type="entry name" value="SMALL RIBOSOMAL SUBUNIT PROTEIN US15M"/>
    <property type="match status" value="1"/>
</dbReference>
<dbReference type="SUPFAM" id="SSF47060">
    <property type="entry name" value="S15/NS1 RNA-binding domain"/>
    <property type="match status" value="1"/>
</dbReference>
<comment type="similarity">
    <text evidence="4 5">Belongs to the universal ribosomal protein uS15 family.</text>
</comment>
<comment type="subunit">
    <text evidence="3 4">Part of the 30S ribosomal subunit. Forms a bridge to the 50S subunit in the 70S ribosome, contacting the 23S rRNA.</text>
</comment>
<keyword evidence="4 6" id="KW-0699">rRNA-binding</keyword>
<dbReference type="PROSITE" id="PS00362">
    <property type="entry name" value="RIBOSOMAL_S15"/>
    <property type="match status" value="1"/>
</dbReference>
<dbReference type="FunFam" id="1.10.287.10:FF:000002">
    <property type="entry name" value="30S ribosomal protein S15"/>
    <property type="match status" value="1"/>
</dbReference>
<dbReference type="Gene3D" id="1.10.287.10">
    <property type="entry name" value="S15/NS1, RNA-binding"/>
    <property type="match status" value="1"/>
</dbReference>
<dbReference type="Proteomes" id="UP000231292">
    <property type="component" value="Unassembled WGS sequence"/>
</dbReference>
<keyword evidence="2 4" id="KW-0687">Ribonucleoprotein</keyword>
<proteinExistence type="inferred from homology"/>
<comment type="function">
    <text evidence="4 6">One of the primary rRNA binding proteins, it binds directly to 16S rRNA where it helps nucleate assembly of the platform of the 30S subunit by binding and bridging several RNA helices of the 16S rRNA.</text>
</comment>
<sequence>MVLVKETKAKIIDEFKIHARDTGSAEVQIAILTERINLLADHFKLHRKDFHSRRGLLALVGTRRKLLNYLKKKDVKKYTEILEKLHLRK</sequence>
<dbReference type="AlphaFoldDB" id="A0A2G9YHI4"/>
<dbReference type="Gene3D" id="6.10.250.3130">
    <property type="match status" value="1"/>
</dbReference>
<dbReference type="GO" id="GO:0019843">
    <property type="term" value="F:rRNA binding"/>
    <property type="evidence" value="ECO:0007669"/>
    <property type="project" value="UniProtKB-UniRule"/>
</dbReference>
<dbReference type="InterPro" id="IPR000589">
    <property type="entry name" value="Ribosomal_uS15"/>
</dbReference>
<evidence type="ECO:0000256" key="1">
    <source>
        <dbReference type="ARBA" id="ARBA00022980"/>
    </source>
</evidence>
<reference evidence="7 8" key="1">
    <citation type="submission" date="2017-09" db="EMBL/GenBank/DDBJ databases">
        <title>Depth-based differentiation of microbial function through sediment-hosted aquifers and enrichment of novel symbionts in the deep terrestrial subsurface.</title>
        <authorList>
            <person name="Probst A.J."/>
            <person name="Ladd B."/>
            <person name="Jarett J.K."/>
            <person name="Geller-Mcgrath D.E."/>
            <person name="Sieber C.M."/>
            <person name="Emerson J.B."/>
            <person name="Anantharaman K."/>
            <person name="Thomas B.C."/>
            <person name="Malmstrom R."/>
            <person name="Stieglmeier M."/>
            <person name="Klingl A."/>
            <person name="Woyke T."/>
            <person name="Ryan C.M."/>
            <person name="Banfield J.F."/>
        </authorList>
    </citation>
    <scope>NUCLEOTIDE SEQUENCE [LARGE SCALE GENOMIC DNA]</scope>
    <source>
        <strain evidence="7">CG23_combo_of_CG06-09_8_20_14_all_41_10</strain>
    </source>
</reference>
<keyword evidence="1 4" id="KW-0689">Ribosomal protein</keyword>
<dbReference type="SMART" id="SM01387">
    <property type="entry name" value="Ribosomal_S15"/>
    <property type="match status" value="1"/>
</dbReference>
<keyword evidence="4 6" id="KW-0694">RNA-binding</keyword>
<protein>
    <recommendedName>
        <fullName evidence="4">Small ribosomal subunit protein uS15</fullName>
    </recommendedName>
</protein>
<dbReference type="Pfam" id="PF00312">
    <property type="entry name" value="Ribosomal_S15"/>
    <property type="match status" value="1"/>
</dbReference>
<name>A0A2G9YHI4_9BACT</name>
<gene>
    <name evidence="4" type="primary">rpsO</name>
    <name evidence="7" type="ORF">COX41_06835</name>
</gene>
<evidence type="ECO:0000256" key="4">
    <source>
        <dbReference type="HAMAP-Rule" id="MF_01343"/>
    </source>
</evidence>